<dbReference type="EMBL" id="RBNJ01000196">
    <property type="protein sequence ID" value="RUS35162.1"/>
    <property type="molecule type" value="Genomic_DNA"/>
</dbReference>
<accession>A0A433QZF7</accession>
<keyword evidence="1" id="KW-1133">Transmembrane helix</keyword>
<gene>
    <name evidence="2" type="ORF">BC938DRAFT_475043</name>
</gene>
<reference evidence="2 3" key="1">
    <citation type="journal article" date="2018" name="New Phytol.">
        <title>Phylogenomics of Endogonaceae and evolution of mycorrhizas within Mucoromycota.</title>
        <authorList>
            <person name="Chang Y."/>
            <person name="Desiro A."/>
            <person name="Na H."/>
            <person name="Sandor L."/>
            <person name="Lipzen A."/>
            <person name="Clum A."/>
            <person name="Barry K."/>
            <person name="Grigoriev I.V."/>
            <person name="Martin F.M."/>
            <person name="Stajich J.E."/>
            <person name="Smith M.E."/>
            <person name="Bonito G."/>
            <person name="Spatafora J.W."/>
        </authorList>
    </citation>
    <scope>NUCLEOTIDE SEQUENCE [LARGE SCALE GENOMIC DNA]</scope>
    <source>
        <strain evidence="2 3">AD002</strain>
    </source>
</reference>
<protein>
    <submittedName>
        <fullName evidence="2">Uncharacterized protein</fullName>
    </submittedName>
</protein>
<dbReference type="Proteomes" id="UP000274822">
    <property type="component" value="Unassembled WGS sequence"/>
</dbReference>
<feature type="non-terminal residue" evidence="2">
    <location>
        <position position="151"/>
    </location>
</feature>
<comment type="caution">
    <text evidence="2">The sequence shown here is derived from an EMBL/GenBank/DDBJ whole genome shotgun (WGS) entry which is preliminary data.</text>
</comment>
<feature type="transmembrane region" description="Helical" evidence="1">
    <location>
        <begin position="16"/>
        <end position="34"/>
    </location>
</feature>
<feature type="transmembrane region" description="Helical" evidence="1">
    <location>
        <begin position="55"/>
        <end position="78"/>
    </location>
</feature>
<evidence type="ECO:0000256" key="1">
    <source>
        <dbReference type="SAM" id="Phobius"/>
    </source>
</evidence>
<keyword evidence="1" id="KW-0472">Membrane</keyword>
<evidence type="ECO:0000313" key="3">
    <source>
        <dbReference type="Proteomes" id="UP000274822"/>
    </source>
</evidence>
<proteinExistence type="predicted"/>
<dbReference type="AlphaFoldDB" id="A0A433QZF7"/>
<organism evidence="2 3">
    <name type="scientific">Jimgerdemannia flammicorona</name>
    <dbReference type="NCBI Taxonomy" id="994334"/>
    <lineage>
        <taxon>Eukaryota</taxon>
        <taxon>Fungi</taxon>
        <taxon>Fungi incertae sedis</taxon>
        <taxon>Mucoromycota</taxon>
        <taxon>Mucoromycotina</taxon>
        <taxon>Endogonomycetes</taxon>
        <taxon>Endogonales</taxon>
        <taxon>Endogonaceae</taxon>
        <taxon>Jimgerdemannia</taxon>
    </lineage>
</organism>
<sequence>MRFAKVVYVDVISTKYHIFFLLLNQQLLVKFAGVRKRDAKNTWLNNMLTGRSEKSFVIMSIIVALLAFLATKIFNIILIPNPGTSTTTIITTVTITSTTTATIGSTTTATITSTTTAVWEPIFIRYGDTIDLKYSSLEVWRYLTTNFMYKY</sequence>
<keyword evidence="3" id="KW-1185">Reference proteome</keyword>
<keyword evidence="1" id="KW-0812">Transmembrane</keyword>
<evidence type="ECO:0000313" key="2">
    <source>
        <dbReference type="EMBL" id="RUS35162.1"/>
    </source>
</evidence>
<name>A0A433QZF7_9FUNG</name>